<evidence type="ECO:0000313" key="4">
    <source>
        <dbReference type="Proteomes" id="UP000269289"/>
    </source>
</evidence>
<dbReference type="InterPro" id="IPR036365">
    <property type="entry name" value="PGBD-like_sf"/>
</dbReference>
<dbReference type="RefSeq" id="WP_122150649.1">
    <property type="nucleotide sequence ID" value="NZ_RFFI01000104.1"/>
</dbReference>
<dbReference type="SUPFAM" id="SSF47090">
    <property type="entry name" value="PGBD-like"/>
    <property type="match status" value="1"/>
</dbReference>
<comment type="caution">
    <text evidence="3">The sequence shown here is derived from an EMBL/GenBank/DDBJ whole genome shotgun (WGS) entry which is preliminary data.</text>
</comment>
<dbReference type="AlphaFoldDB" id="A0A3M2J7W5"/>
<protein>
    <submittedName>
        <fullName evidence="3">Peptidoglycan-binding protein</fullName>
    </submittedName>
</protein>
<organism evidence="3 4">
    <name type="scientific">Cellulomonas triticagri</name>
    <dbReference type="NCBI Taxonomy" id="2483352"/>
    <lineage>
        <taxon>Bacteria</taxon>
        <taxon>Bacillati</taxon>
        <taxon>Actinomycetota</taxon>
        <taxon>Actinomycetes</taxon>
        <taxon>Micrococcales</taxon>
        <taxon>Cellulomonadaceae</taxon>
        <taxon>Cellulomonas</taxon>
    </lineage>
</organism>
<dbReference type="Gene3D" id="1.10.101.10">
    <property type="entry name" value="PGBD-like superfamily/PGBD"/>
    <property type="match status" value="1"/>
</dbReference>
<dbReference type="Pfam" id="PF01471">
    <property type="entry name" value="PG_binding_1"/>
    <property type="match status" value="1"/>
</dbReference>
<dbReference type="Proteomes" id="UP000269289">
    <property type="component" value="Unassembled WGS sequence"/>
</dbReference>
<sequence>MRSAWRSGLVLLLALGLVVAGGAAAVVWVDPGPPGPLRGGADPVSAPTTEVAFTDPRRVTARFSFDAGHDLLAPRAGRVTDAGVCADGAPITSGAPVVALDERPVTALHTSTPLWRDLVVGTRGADVRGLQEELSRLGHRVTADGVYGATTHRAVRRLLAGNGVAVGTRAPLSVADLLWVPEVEVAGLTCAVALGSVVAEGDVVATSGSTLRGVEVTEVPAGRVPGERELDLGVLRVRTDEDGMLVDPAALAALDGSELVRILLEQDEPTAPDLDWTLVTPVEATGVPPRALHGLRAGRGCVSHAGTAYEVTVVSSSLGTTLVVSADDRRPPPAVDLDPGSGPCG</sequence>
<feature type="region of interest" description="Disordered" evidence="1">
    <location>
        <begin position="324"/>
        <end position="345"/>
    </location>
</feature>
<evidence type="ECO:0000259" key="2">
    <source>
        <dbReference type="Pfam" id="PF01471"/>
    </source>
</evidence>
<accession>A0A3M2J7W5</accession>
<dbReference type="InterPro" id="IPR002477">
    <property type="entry name" value="Peptidoglycan-bd-like"/>
</dbReference>
<dbReference type="EMBL" id="RFFI01000104">
    <property type="protein sequence ID" value="RMI06578.1"/>
    <property type="molecule type" value="Genomic_DNA"/>
</dbReference>
<proteinExistence type="predicted"/>
<keyword evidence="4" id="KW-1185">Reference proteome</keyword>
<evidence type="ECO:0000313" key="3">
    <source>
        <dbReference type="EMBL" id="RMI06578.1"/>
    </source>
</evidence>
<reference evidence="3 4" key="1">
    <citation type="submission" date="2018-10" db="EMBL/GenBank/DDBJ databases">
        <title>Isolation, diversity and antifungal activity of actinobacteria from wheat.</title>
        <authorList>
            <person name="Han C."/>
        </authorList>
    </citation>
    <scope>NUCLEOTIDE SEQUENCE [LARGE SCALE GENOMIC DNA]</scope>
    <source>
        <strain evidence="3 4">NEAU-YY56</strain>
    </source>
</reference>
<name>A0A3M2J7W5_9CELL</name>
<evidence type="ECO:0000256" key="1">
    <source>
        <dbReference type="SAM" id="MobiDB-lite"/>
    </source>
</evidence>
<dbReference type="OrthoDB" id="3238883at2"/>
<gene>
    <name evidence="3" type="ORF">EBM89_15980</name>
</gene>
<feature type="domain" description="Peptidoglycan binding-like" evidence="2">
    <location>
        <begin position="123"/>
        <end position="157"/>
    </location>
</feature>
<dbReference type="InterPro" id="IPR036366">
    <property type="entry name" value="PGBDSf"/>
</dbReference>